<evidence type="ECO:0000256" key="2">
    <source>
        <dbReference type="ARBA" id="ARBA00022723"/>
    </source>
</evidence>
<dbReference type="Pfam" id="PF00194">
    <property type="entry name" value="Carb_anhydrase"/>
    <property type="match status" value="1"/>
</dbReference>
<comment type="similarity">
    <text evidence="1 4">Belongs to the alpha-carbonic anhydrase family.</text>
</comment>
<evidence type="ECO:0000256" key="3">
    <source>
        <dbReference type="ARBA" id="ARBA00022833"/>
    </source>
</evidence>
<name>A0A8D8WQA6_9HEMI</name>
<evidence type="ECO:0000256" key="5">
    <source>
        <dbReference type="SAM" id="MobiDB-lite"/>
    </source>
</evidence>
<dbReference type="SUPFAM" id="SSF51069">
    <property type="entry name" value="Carbonic anhydrase"/>
    <property type="match status" value="1"/>
</dbReference>
<dbReference type="SMART" id="SM01057">
    <property type="entry name" value="Carb_anhydrase"/>
    <property type="match status" value="1"/>
</dbReference>
<feature type="region of interest" description="Disordered" evidence="5">
    <location>
        <begin position="336"/>
        <end position="364"/>
    </location>
</feature>
<keyword evidence="3 4" id="KW-0862">Zinc</keyword>
<reference evidence="7" key="1">
    <citation type="submission" date="2021-05" db="EMBL/GenBank/DDBJ databases">
        <authorList>
            <person name="Alioto T."/>
            <person name="Alioto T."/>
            <person name="Gomez Garrido J."/>
        </authorList>
    </citation>
    <scope>NUCLEOTIDE SEQUENCE</scope>
</reference>
<organism evidence="7">
    <name type="scientific">Cacopsylla melanoneura</name>
    <dbReference type="NCBI Taxonomy" id="428564"/>
    <lineage>
        <taxon>Eukaryota</taxon>
        <taxon>Metazoa</taxon>
        <taxon>Ecdysozoa</taxon>
        <taxon>Arthropoda</taxon>
        <taxon>Hexapoda</taxon>
        <taxon>Insecta</taxon>
        <taxon>Pterygota</taxon>
        <taxon>Neoptera</taxon>
        <taxon>Paraneoptera</taxon>
        <taxon>Hemiptera</taxon>
        <taxon>Sternorrhyncha</taxon>
        <taxon>Psylloidea</taxon>
        <taxon>Psyllidae</taxon>
        <taxon>Psyllinae</taxon>
        <taxon>Cacopsylla</taxon>
    </lineage>
</organism>
<keyword evidence="2 4" id="KW-0479">Metal-binding</keyword>
<dbReference type="PROSITE" id="PS51144">
    <property type="entry name" value="ALPHA_CA_2"/>
    <property type="match status" value="1"/>
</dbReference>
<accession>A0A8D8WQA6</accession>
<protein>
    <recommendedName>
        <fullName evidence="4">Carbonic anhydrase</fullName>
        <ecNumber evidence="4">4.2.1.1</ecNumber>
    </recommendedName>
</protein>
<dbReference type="InterPro" id="IPR001148">
    <property type="entry name" value="CA_dom"/>
</dbReference>
<evidence type="ECO:0000256" key="1">
    <source>
        <dbReference type="ARBA" id="ARBA00010718"/>
    </source>
</evidence>
<feature type="compositionally biased region" description="Polar residues" evidence="5">
    <location>
        <begin position="103"/>
        <end position="113"/>
    </location>
</feature>
<dbReference type="GO" id="GO:0008270">
    <property type="term" value="F:zinc ion binding"/>
    <property type="evidence" value="ECO:0007669"/>
    <property type="project" value="UniProtKB-UniRule"/>
</dbReference>
<comment type="catalytic activity">
    <reaction evidence="4">
        <text>hydrogencarbonate + H(+) = CO2 + H2O</text>
        <dbReference type="Rhea" id="RHEA:10748"/>
        <dbReference type="ChEBI" id="CHEBI:15377"/>
        <dbReference type="ChEBI" id="CHEBI:15378"/>
        <dbReference type="ChEBI" id="CHEBI:16526"/>
        <dbReference type="ChEBI" id="CHEBI:17544"/>
        <dbReference type="EC" id="4.2.1.1"/>
    </reaction>
</comment>
<keyword evidence="4" id="KW-0732">Signal</keyword>
<dbReference type="GO" id="GO:0004089">
    <property type="term" value="F:carbonate dehydratase activity"/>
    <property type="evidence" value="ECO:0007669"/>
    <property type="project" value="UniProtKB-UniRule"/>
</dbReference>
<dbReference type="PANTHER" id="PTHR18952">
    <property type="entry name" value="CARBONIC ANHYDRASE"/>
    <property type="match status" value="1"/>
</dbReference>
<dbReference type="AlphaFoldDB" id="A0A8D8WQA6"/>
<comment type="function">
    <text evidence="4">Reversible hydration of carbon dioxide.</text>
</comment>
<dbReference type="PANTHER" id="PTHR18952:SF124">
    <property type="entry name" value="CARBONIC ANHYDRASE 7"/>
    <property type="match status" value="1"/>
</dbReference>
<evidence type="ECO:0000256" key="4">
    <source>
        <dbReference type="RuleBase" id="RU367011"/>
    </source>
</evidence>
<dbReference type="CDD" id="cd00326">
    <property type="entry name" value="alpha_CA"/>
    <property type="match status" value="1"/>
</dbReference>
<feature type="compositionally biased region" description="Basic and acidic residues" evidence="5">
    <location>
        <begin position="338"/>
        <end position="347"/>
    </location>
</feature>
<dbReference type="InterPro" id="IPR036398">
    <property type="entry name" value="CA_dom_sf"/>
</dbReference>
<feature type="compositionally biased region" description="Basic and acidic residues" evidence="5">
    <location>
        <begin position="92"/>
        <end position="101"/>
    </location>
</feature>
<dbReference type="EMBL" id="HBUF01219189">
    <property type="protein sequence ID" value="CAG6668612.1"/>
    <property type="molecule type" value="Transcribed_RNA"/>
</dbReference>
<dbReference type="EMBL" id="HBUF01219190">
    <property type="protein sequence ID" value="CAG6668613.1"/>
    <property type="molecule type" value="Transcribed_RNA"/>
</dbReference>
<dbReference type="InterPro" id="IPR023561">
    <property type="entry name" value="Carbonic_anhydrase_a-class"/>
</dbReference>
<dbReference type="GO" id="GO:0005737">
    <property type="term" value="C:cytoplasm"/>
    <property type="evidence" value="ECO:0007669"/>
    <property type="project" value="TreeGrafter"/>
</dbReference>
<keyword evidence="4" id="KW-0456">Lyase</keyword>
<feature type="domain" description="Alpha-carbonic anhydrase" evidence="6">
    <location>
        <begin position="77"/>
        <end position="335"/>
    </location>
</feature>
<dbReference type="Gene3D" id="3.10.200.10">
    <property type="entry name" value="Alpha carbonic anhydrase"/>
    <property type="match status" value="1"/>
</dbReference>
<evidence type="ECO:0000313" key="7">
    <source>
        <dbReference type="EMBL" id="CAG6668612.1"/>
    </source>
</evidence>
<sequence length="385" mass="44015">MKNLIELFSFFVAILSVPSASAFGFGHYRLSRRQAGGLGSVVFPGDYTPGQTTRSALRKVATKLPESVQNFLGIDQDDLDYFEVGPIDDRFPQRPREDKCKTGRQQSPINIDSSDTEWKEYPRLDMNGHWNFKHKVLLFNEGHTVMLKEKGGSNRPKISGGPLRESYTFEQLHFHWGPDASRGSEHTINGQRFSAEAHMVHYQSRYGSYKKAKENNGLLVLGYLFQVSERENEEIADFIDPIPLIARFKNVSFSSPDILKIFKKASNACYYTYEGSLTTGDCAEGVLWILFNQTIPISSYQLNQFRKMYGSNGELIRSNYREVQRINGRSVEFVTTDSSKRHGDHSPRRGRNKPFSEDYEFTNSNSRPVTPSYGRYLLGVQWVHI</sequence>
<feature type="chain" id="PRO_5033970035" description="Carbonic anhydrase" evidence="4">
    <location>
        <begin position="23"/>
        <end position="385"/>
    </location>
</feature>
<feature type="signal peptide" evidence="4">
    <location>
        <begin position="1"/>
        <end position="22"/>
    </location>
</feature>
<evidence type="ECO:0000259" key="6">
    <source>
        <dbReference type="PROSITE" id="PS51144"/>
    </source>
</evidence>
<feature type="region of interest" description="Disordered" evidence="5">
    <location>
        <begin position="92"/>
        <end position="114"/>
    </location>
</feature>
<dbReference type="PROSITE" id="PS00162">
    <property type="entry name" value="ALPHA_CA_1"/>
    <property type="match status" value="1"/>
</dbReference>
<dbReference type="InterPro" id="IPR018338">
    <property type="entry name" value="Carbonic_anhydrase_a-class_CS"/>
</dbReference>
<dbReference type="EC" id="4.2.1.1" evidence="4"/>
<proteinExistence type="inferred from homology"/>
<comment type="cofactor">
    <cofactor evidence="4">
        <name>Zn(2+)</name>
        <dbReference type="ChEBI" id="CHEBI:29105"/>
    </cofactor>
</comment>